<dbReference type="EMBL" id="LAZR01039697">
    <property type="protein sequence ID" value="KKL16356.1"/>
    <property type="molecule type" value="Genomic_DNA"/>
</dbReference>
<organism evidence="2">
    <name type="scientific">marine sediment metagenome</name>
    <dbReference type="NCBI Taxonomy" id="412755"/>
    <lineage>
        <taxon>unclassified sequences</taxon>
        <taxon>metagenomes</taxon>
        <taxon>ecological metagenomes</taxon>
    </lineage>
</organism>
<keyword evidence="1" id="KW-0812">Transmembrane</keyword>
<name>A0A0F9DEY6_9ZZZZ</name>
<comment type="caution">
    <text evidence="2">The sequence shown here is derived from an EMBL/GenBank/DDBJ whole genome shotgun (WGS) entry which is preliminary data.</text>
</comment>
<accession>A0A0F9DEY6</accession>
<keyword evidence="1" id="KW-0472">Membrane</keyword>
<feature type="transmembrane region" description="Helical" evidence="1">
    <location>
        <begin position="6"/>
        <end position="28"/>
    </location>
</feature>
<protein>
    <submittedName>
        <fullName evidence="2">Uncharacterized protein</fullName>
    </submittedName>
</protein>
<keyword evidence="1" id="KW-1133">Transmembrane helix</keyword>
<feature type="non-terminal residue" evidence="2">
    <location>
        <position position="1"/>
    </location>
</feature>
<dbReference type="AlphaFoldDB" id="A0A0F9DEY6"/>
<proteinExistence type="predicted"/>
<evidence type="ECO:0000313" key="2">
    <source>
        <dbReference type="EMBL" id="KKL16356.1"/>
    </source>
</evidence>
<sequence length="40" mass="4418">IRILYKLFPVLGATIITSAIALIAYAILKINQSKDTNKTK</sequence>
<evidence type="ECO:0000256" key="1">
    <source>
        <dbReference type="SAM" id="Phobius"/>
    </source>
</evidence>
<reference evidence="2" key="1">
    <citation type="journal article" date="2015" name="Nature">
        <title>Complex archaea that bridge the gap between prokaryotes and eukaryotes.</title>
        <authorList>
            <person name="Spang A."/>
            <person name="Saw J.H."/>
            <person name="Jorgensen S.L."/>
            <person name="Zaremba-Niedzwiedzka K."/>
            <person name="Martijn J."/>
            <person name="Lind A.E."/>
            <person name="van Eijk R."/>
            <person name="Schleper C."/>
            <person name="Guy L."/>
            <person name="Ettema T.J."/>
        </authorList>
    </citation>
    <scope>NUCLEOTIDE SEQUENCE</scope>
</reference>
<gene>
    <name evidence="2" type="ORF">LCGC14_2496430</name>
</gene>